<name>A0A0M0I3B2_9VIBR</name>
<reference evidence="2" key="1">
    <citation type="submission" date="2015-08" db="EMBL/GenBank/DDBJ databases">
        <title>Vibrio galatheae sp. nov., a novel member of the Vibrionaceae family isolated from the Solomon Islands.</title>
        <authorList>
            <person name="Giubergia S."/>
            <person name="Machado H."/>
            <person name="Mateiu R.V."/>
            <person name="Gram L."/>
        </authorList>
    </citation>
    <scope>NUCLEOTIDE SEQUENCE [LARGE SCALE GENOMIC DNA]</scope>
    <source>
        <strain evidence="2">DSM 19134</strain>
    </source>
</reference>
<dbReference type="RefSeq" id="WP_053407066.1">
    <property type="nucleotide sequence ID" value="NZ_LHPI01000001.1"/>
</dbReference>
<gene>
    <name evidence="1" type="ORF">AKJ31_00130</name>
</gene>
<dbReference type="PATRIC" id="fig|171383.3.peg.26"/>
<comment type="caution">
    <text evidence="1">The sequence shown here is derived from an EMBL/GenBank/DDBJ whole genome shotgun (WGS) entry which is preliminary data.</text>
</comment>
<keyword evidence="2" id="KW-1185">Reference proteome</keyword>
<organism evidence="1 2">
    <name type="scientific">Vibrio hepatarius</name>
    <dbReference type="NCBI Taxonomy" id="171383"/>
    <lineage>
        <taxon>Bacteria</taxon>
        <taxon>Pseudomonadati</taxon>
        <taxon>Pseudomonadota</taxon>
        <taxon>Gammaproteobacteria</taxon>
        <taxon>Vibrionales</taxon>
        <taxon>Vibrionaceae</taxon>
        <taxon>Vibrio</taxon>
        <taxon>Vibrio oreintalis group</taxon>
    </lineage>
</organism>
<evidence type="ECO:0000313" key="2">
    <source>
        <dbReference type="Proteomes" id="UP000037530"/>
    </source>
</evidence>
<sequence>MNTLILSVLLLSTPAPTVDASALPLKCRLLKTADNFWFYREQMIYKTDQFAIFQNFKGRAVTQVDLKTSELIRTTYIGSPYDPKYQILMGKCTDTQHVIKMWEVSQLPYDN</sequence>
<dbReference type="EMBL" id="LHPI01000001">
    <property type="protein sequence ID" value="KOO08815.1"/>
    <property type="molecule type" value="Genomic_DNA"/>
</dbReference>
<protein>
    <submittedName>
        <fullName evidence="1">Uncharacterized protein</fullName>
    </submittedName>
</protein>
<dbReference type="AlphaFoldDB" id="A0A0M0I3B2"/>
<proteinExistence type="predicted"/>
<dbReference type="Proteomes" id="UP000037530">
    <property type="component" value="Unassembled WGS sequence"/>
</dbReference>
<evidence type="ECO:0000313" key="1">
    <source>
        <dbReference type="EMBL" id="KOO08815.1"/>
    </source>
</evidence>
<dbReference type="OrthoDB" id="5878428at2"/>
<accession>A0A0M0I3B2</accession>
<dbReference type="STRING" id="171383.AKJ31_00130"/>